<evidence type="ECO:0000256" key="1">
    <source>
        <dbReference type="ARBA" id="ARBA00001933"/>
    </source>
</evidence>
<dbReference type="AlphaFoldDB" id="A0A382BK21"/>
<dbReference type="EMBL" id="UINC01030133">
    <property type="protein sequence ID" value="SVB14024.1"/>
    <property type="molecule type" value="Genomic_DNA"/>
</dbReference>
<dbReference type="InterPro" id="IPR018300">
    <property type="entry name" value="Aminotrans_IV_CS"/>
</dbReference>
<name>A0A382BK21_9ZZZZ</name>
<organism evidence="4">
    <name type="scientific">marine metagenome</name>
    <dbReference type="NCBI Taxonomy" id="408172"/>
    <lineage>
        <taxon>unclassified sequences</taxon>
        <taxon>metagenomes</taxon>
        <taxon>ecological metagenomes</taxon>
    </lineage>
</organism>
<sequence>MDWTFLNNSFFSKENVKISPFDRGFLFGDSVYEVIPVYGHKVFLLEDHIHRLERSLLETGIPKPSVWKEIPNIIDELIKKNKFENQTIYLQVTRGVEFIRSHLPDPKIDPTLFINSSELFVNPYRLDPYKKGLSVKTLEDPRWARCDIKAVTLLSNIMALQQAKIELKEEVIFLLDGKVTEGAASNVFLVSGNSVVTPPVSNHILSGVTRNYVIKLLKFQNIPLLEEELNFKDLYGADEVWMTSSTKEIQPVRKVDDKVLKLVEPKNSVWF</sequence>
<dbReference type="InterPro" id="IPR001544">
    <property type="entry name" value="Aminotrans_IV"/>
</dbReference>
<dbReference type="InterPro" id="IPR050571">
    <property type="entry name" value="Class-IV_PLP-Dep_Aminotrnsfr"/>
</dbReference>
<dbReference type="GO" id="GO:0003824">
    <property type="term" value="F:catalytic activity"/>
    <property type="evidence" value="ECO:0007669"/>
    <property type="project" value="InterPro"/>
</dbReference>
<dbReference type="GO" id="GO:0005829">
    <property type="term" value="C:cytosol"/>
    <property type="evidence" value="ECO:0007669"/>
    <property type="project" value="TreeGrafter"/>
</dbReference>
<dbReference type="Pfam" id="PF01063">
    <property type="entry name" value="Aminotran_4"/>
    <property type="match status" value="1"/>
</dbReference>
<accession>A0A382BK21</accession>
<gene>
    <name evidence="4" type="ORF">METZ01_LOCUS166878</name>
</gene>
<dbReference type="GO" id="GO:0046394">
    <property type="term" value="P:carboxylic acid biosynthetic process"/>
    <property type="evidence" value="ECO:0007669"/>
    <property type="project" value="UniProtKB-ARBA"/>
</dbReference>
<reference evidence="4" key="1">
    <citation type="submission" date="2018-05" db="EMBL/GenBank/DDBJ databases">
        <authorList>
            <person name="Lanie J.A."/>
            <person name="Ng W.-L."/>
            <person name="Kazmierczak K.M."/>
            <person name="Andrzejewski T.M."/>
            <person name="Davidsen T.M."/>
            <person name="Wayne K.J."/>
            <person name="Tettelin H."/>
            <person name="Glass J.I."/>
            <person name="Rusch D."/>
            <person name="Podicherti R."/>
            <person name="Tsui H.-C.T."/>
            <person name="Winkler M.E."/>
        </authorList>
    </citation>
    <scope>NUCLEOTIDE SEQUENCE</scope>
</reference>
<proteinExistence type="inferred from homology"/>
<dbReference type="PANTHER" id="PTHR42743:SF10">
    <property type="entry name" value="D-ALANINE AMINOTRANSFERASE"/>
    <property type="match status" value="1"/>
</dbReference>
<evidence type="ECO:0008006" key="5">
    <source>
        <dbReference type="Google" id="ProtNLM"/>
    </source>
</evidence>
<feature type="non-terminal residue" evidence="4">
    <location>
        <position position="271"/>
    </location>
</feature>
<dbReference type="InterPro" id="IPR036038">
    <property type="entry name" value="Aminotransferase-like"/>
</dbReference>
<dbReference type="PROSITE" id="PS00770">
    <property type="entry name" value="AA_TRANSFER_CLASS_4"/>
    <property type="match status" value="1"/>
</dbReference>
<evidence type="ECO:0000313" key="4">
    <source>
        <dbReference type="EMBL" id="SVB14024.1"/>
    </source>
</evidence>
<protein>
    <recommendedName>
        <fullName evidence="5">D-amino acid aminotransferase</fullName>
    </recommendedName>
</protein>
<dbReference type="Gene3D" id="3.20.10.10">
    <property type="entry name" value="D-amino Acid Aminotransferase, subunit A, domain 2"/>
    <property type="match status" value="1"/>
</dbReference>
<dbReference type="SUPFAM" id="SSF56752">
    <property type="entry name" value="D-aminoacid aminotransferase-like PLP-dependent enzymes"/>
    <property type="match status" value="1"/>
</dbReference>
<dbReference type="InterPro" id="IPR043132">
    <property type="entry name" value="BCAT-like_C"/>
</dbReference>
<dbReference type="FunFam" id="3.20.10.10:FF:000002">
    <property type="entry name" value="D-alanine aminotransferase"/>
    <property type="match status" value="1"/>
</dbReference>
<comment type="similarity">
    <text evidence="2">Belongs to the class-IV pyridoxal-phosphate-dependent aminotransferase family.</text>
</comment>
<keyword evidence="3" id="KW-0663">Pyridoxal phosphate</keyword>
<evidence type="ECO:0000256" key="3">
    <source>
        <dbReference type="ARBA" id="ARBA00022898"/>
    </source>
</evidence>
<dbReference type="Gene3D" id="3.30.470.10">
    <property type="match status" value="1"/>
</dbReference>
<comment type="cofactor">
    <cofactor evidence="1">
        <name>pyridoxal 5'-phosphate</name>
        <dbReference type="ChEBI" id="CHEBI:597326"/>
    </cofactor>
</comment>
<dbReference type="GO" id="GO:0008652">
    <property type="term" value="P:amino acid biosynthetic process"/>
    <property type="evidence" value="ECO:0007669"/>
    <property type="project" value="UniProtKB-ARBA"/>
</dbReference>
<dbReference type="PANTHER" id="PTHR42743">
    <property type="entry name" value="AMINO-ACID AMINOTRANSFERASE"/>
    <property type="match status" value="1"/>
</dbReference>
<dbReference type="InterPro" id="IPR043131">
    <property type="entry name" value="BCAT-like_N"/>
</dbReference>
<evidence type="ECO:0000256" key="2">
    <source>
        <dbReference type="ARBA" id="ARBA00009320"/>
    </source>
</evidence>